<proteinExistence type="predicted"/>
<dbReference type="EMBL" id="JABCKI010000831">
    <property type="protein sequence ID" value="KAG5649619.1"/>
    <property type="molecule type" value="Genomic_DNA"/>
</dbReference>
<accession>A0A9P7KHD4</accession>
<comment type="caution">
    <text evidence="2">The sequence shown here is derived from an EMBL/GenBank/DDBJ whole genome shotgun (WGS) entry which is preliminary data.</text>
</comment>
<name>A0A9P7KHD4_9AGAR</name>
<reference evidence="2" key="2">
    <citation type="submission" date="2021-10" db="EMBL/GenBank/DDBJ databases">
        <title>Phylogenomics reveals ancestral predisposition of the termite-cultivated fungus Termitomyces towards a domesticated lifestyle.</title>
        <authorList>
            <person name="Auxier B."/>
            <person name="Grum-Grzhimaylo A."/>
            <person name="Cardenas M.E."/>
            <person name="Lodge J.D."/>
            <person name="Laessoe T."/>
            <person name="Pedersen O."/>
            <person name="Smith M.E."/>
            <person name="Kuyper T.W."/>
            <person name="Franco-Molano E.A."/>
            <person name="Baroni T.J."/>
            <person name="Aanen D.K."/>
        </authorList>
    </citation>
    <scope>NUCLEOTIDE SEQUENCE</scope>
    <source>
        <strain evidence="2">D49</strain>
    </source>
</reference>
<keyword evidence="3" id="KW-1185">Reference proteome</keyword>
<dbReference type="AlphaFoldDB" id="A0A9P7KHD4"/>
<dbReference type="OrthoDB" id="2387165at2759"/>
<feature type="region of interest" description="Disordered" evidence="1">
    <location>
        <begin position="98"/>
        <end position="190"/>
    </location>
</feature>
<evidence type="ECO:0000256" key="1">
    <source>
        <dbReference type="SAM" id="MobiDB-lite"/>
    </source>
</evidence>
<organism evidence="2 3">
    <name type="scientific">Sphagnurus paluster</name>
    <dbReference type="NCBI Taxonomy" id="117069"/>
    <lineage>
        <taxon>Eukaryota</taxon>
        <taxon>Fungi</taxon>
        <taxon>Dikarya</taxon>
        <taxon>Basidiomycota</taxon>
        <taxon>Agaricomycotina</taxon>
        <taxon>Agaricomycetes</taxon>
        <taxon>Agaricomycetidae</taxon>
        <taxon>Agaricales</taxon>
        <taxon>Tricholomatineae</taxon>
        <taxon>Lyophyllaceae</taxon>
        <taxon>Sphagnurus</taxon>
    </lineage>
</organism>
<feature type="compositionally biased region" description="Pro residues" evidence="1">
    <location>
        <begin position="167"/>
        <end position="181"/>
    </location>
</feature>
<sequence>MQIARMNASKSSTKALKQRTDLLLSYDILTSHLNTTFTALSSALARGSGTKAASENRPDAVPLRARVYLGIFVGSNAASAKSKVLFAVDGLELKSIGSRDDQAARQKEGEDEDSEGEGEEEEDGVSVDGEGDDGEDASEESEDEEDGEISDDEGEDDTDDEADTDPTSPPPESRSPSPEAPSYPSYAEEQRALQAAERLLSRTLARADAEGHGMSADMAPTQTHILLRAPRRFVHPAWVPRQNISSLLESTLNEFLEESGIKPSDGDEGVPMQKRQSKGKKVEGVWVTCRGGLNTLAGKNEVSTGAVEDDEWDEMIWWSWDGKIVGFSEW</sequence>
<dbReference type="Proteomes" id="UP000717328">
    <property type="component" value="Unassembled WGS sequence"/>
</dbReference>
<reference evidence="2" key="1">
    <citation type="submission" date="2021-02" db="EMBL/GenBank/DDBJ databases">
        <authorList>
            <person name="Nieuwenhuis M."/>
            <person name="Van De Peppel L.J.J."/>
        </authorList>
    </citation>
    <scope>NUCLEOTIDE SEQUENCE</scope>
    <source>
        <strain evidence="2">D49</strain>
    </source>
</reference>
<evidence type="ECO:0000313" key="2">
    <source>
        <dbReference type="EMBL" id="KAG5649619.1"/>
    </source>
</evidence>
<feature type="compositionally biased region" description="Acidic residues" evidence="1">
    <location>
        <begin position="109"/>
        <end position="164"/>
    </location>
</feature>
<protein>
    <submittedName>
        <fullName evidence="2">Uncharacterized protein</fullName>
    </submittedName>
</protein>
<evidence type="ECO:0000313" key="3">
    <source>
        <dbReference type="Proteomes" id="UP000717328"/>
    </source>
</evidence>
<feature type="compositionally biased region" description="Basic and acidic residues" evidence="1">
    <location>
        <begin position="98"/>
        <end position="108"/>
    </location>
</feature>
<gene>
    <name evidence="2" type="ORF">H0H81_002824</name>
</gene>